<evidence type="ECO:0000313" key="2">
    <source>
        <dbReference type="EMBL" id="MFC3912413.1"/>
    </source>
</evidence>
<dbReference type="InterPro" id="IPR002376">
    <property type="entry name" value="Formyl_transf_N"/>
</dbReference>
<dbReference type="Pfam" id="PF00551">
    <property type="entry name" value="Formyl_trans_N"/>
    <property type="match status" value="1"/>
</dbReference>
<organism evidence="2 3">
    <name type="scientific">Pseudaeromonas sharmana</name>
    <dbReference type="NCBI Taxonomy" id="328412"/>
    <lineage>
        <taxon>Bacteria</taxon>
        <taxon>Pseudomonadati</taxon>
        <taxon>Pseudomonadota</taxon>
        <taxon>Gammaproteobacteria</taxon>
        <taxon>Aeromonadales</taxon>
        <taxon>Aeromonadaceae</taxon>
        <taxon>Pseudaeromonas</taxon>
    </lineage>
</organism>
<reference evidence="3" key="1">
    <citation type="journal article" date="2019" name="Int. J. Syst. Evol. Microbiol.">
        <title>The Global Catalogue of Microorganisms (GCM) 10K type strain sequencing project: providing services to taxonomists for standard genome sequencing and annotation.</title>
        <authorList>
            <consortium name="The Broad Institute Genomics Platform"/>
            <consortium name="The Broad Institute Genome Sequencing Center for Infectious Disease"/>
            <person name="Wu L."/>
            <person name="Ma J."/>
        </authorList>
    </citation>
    <scope>NUCLEOTIDE SEQUENCE [LARGE SCALE GENOMIC DNA]</scope>
    <source>
        <strain evidence="3">CCUG 54939</strain>
    </source>
</reference>
<evidence type="ECO:0000313" key="3">
    <source>
        <dbReference type="Proteomes" id="UP001595692"/>
    </source>
</evidence>
<protein>
    <submittedName>
        <fullName evidence="2">Formyltransferase family protein</fullName>
    </submittedName>
</protein>
<dbReference type="SUPFAM" id="SSF53328">
    <property type="entry name" value="Formyltransferase"/>
    <property type="match status" value="1"/>
</dbReference>
<feature type="domain" description="Formyl transferase N-terminal" evidence="1">
    <location>
        <begin position="81"/>
        <end position="201"/>
    </location>
</feature>
<dbReference type="Proteomes" id="UP001595692">
    <property type="component" value="Unassembled WGS sequence"/>
</dbReference>
<comment type="caution">
    <text evidence="2">The sequence shown here is derived from an EMBL/GenBank/DDBJ whole genome shotgun (WGS) entry which is preliminary data.</text>
</comment>
<dbReference type="InterPro" id="IPR036477">
    <property type="entry name" value="Formyl_transf_N_sf"/>
</dbReference>
<dbReference type="Gene3D" id="3.40.50.170">
    <property type="entry name" value="Formyl transferase, N-terminal domain"/>
    <property type="match status" value="1"/>
</dbReference>
<keyword evidence="3" id="KW-1185">Reference proteome</keyword>
<dbReference type="EMBL" id="JBHSAF010000001">
    <property type="protein sequence ID" value="MFC3912413.1"/>
    <property type="molecule type" value="Genomic_DNA"/>
</dbReference>
<dbReference type="RefSeq" id="WP_377150520.1">
    <property type="nucleotide sequence ID" value="NZ_JBHSAF010000001.1"/>
</dbReference>
<name>A0ABV8CK32_9GAMM</name>
<sequence length="281" mass="31311">MSIVLITGDHPRHRYLARQVMACGLPVTWFAEQREHFTPPPPAHLNRHLATLWQRHFSLRDECEHSYFSQHGAPLDAAIPITSAQLNADDLISHLRQLQPRLLLSYGCHKLSPALLSCFDGMAWNVHGGLSPWYRGCITHFWPSYLLEPQMTGMTLHTTTEAIDGGDILYQSAVTPRRGDRLHDLACRAVREFSDALPEVLGTLLASGQPVAGIRPASSGRIWTARMWQPQHLELIYGQMEDKIVDYCLDSGVAMPAAKLLCVESLAPLLSSRHAPATLSN</sequence>
<proteinExistence type="predicted"/>
<accession>A0ABV8CK32</accession>
<evidence type="ECO:0000259" key="1">
    <source>
        <dbReference type="Pfam" id="PF00551"/>
    </source>
</evidence>
<gene>
    <name evidence="2" type="ORF">ACFOSS_02895</name>
</gene>